<evidence type="ECO:0000256" key="3">
    <source>
        <dbReference type="ARBA" id="ARBA00022737"/>
    </source>
</evidence>
<comment type="caution">
    <text evidence="10">The sequence shown here is derived from an EMBL/GenBank/DDBJ whole genome shotgun (WGS) entry which is preliminary data.</text>
</comment>
<dbReference type="FunFam" id="2.60.40.60:FF:000092">
    <property type="entry name" value="Protocadherin 8"/>
    <property type="match status" value="1"/>
</dbReference>
<feature type="non-terminal residue" evidence="10">
    <location>
        <position position="524"/>
    </location>
</feature>
<evidence type="ECO:0000313" key="11">
    <source>
        <dbReference type="Proteomes" id="UP001626550"/>
    </source>
</evidence>
<feature type="domain" description="Cadherin" evidence="9">
    <location>
        <begin position="233"/>
        <end position="324"/>
    </location>
</feature>
<dbReference type="Gene3D" id="2.60.40.60">
    <property type="entry name" value="Cadherins"/>
    <property type="match status" value="4"/>
</dbReference>
<dbReference type="GO" id="GO:0016020">
    <property type="term" value="C:membrane"/>
    <property type="evidence" value="ECO:0007669"/>
    <property type="project" value="UniProtKB-SubCell"/>
</dbReference>
<keyword evidence="4 7" id="KW-0106">Calcium</keyword>
<dbReference type="CDD" id="cd11304">
    <property type="entry name" value="Cadherin_repeat"/>
    <property type="match status" value="4"/>
</dbReference>
<keyword evidence="5 8" id="KW-1133">Transmembrane helix</keyword>
<organism evidence="10 11">
    <name type="scientific">Cichlidogyrus casuarinus</name>
    <dbReference type="NCBI Taxonomy" id="1844966"/>
    <lineage>
        <taxon>Eukaryota</taxon>
        <taxon>Metazoa</taxon>
        <taxon>Spiralia</taxon>
        <taxon>Lophotrochozoa</taxon>
        <taxon>Platyhelminthes</taxon>
        <taxon>Monogenea</taxon>
        <taxon>Monopisthocotylea</taxon>
        <taxon>Dactylogyridea</taxon>
        <taxon>Ancyrocephalidae</taxon>
        <taxon>Cichlidogyrus</taxon>
    </lineage>
</organism>
<gene>
    <name evidence="10" type="ORF">Ciccas_011111</name>
</gene>
<evidence type="ECO:0000256" key="7">
    <source>
        <dbReference type="PROSITE-ProRule" id="PRU00043"/>
    </source>
</evidence>
<evidence type="ECO:0000256" key="2">
    <source>
        <dbReference type="ARBA" id="ARBA00022692"/>
    </source>
</evidence>
<feature type="domain" description="Cadherin" evidence="9">
    <location>
        <begin position="99"/>
        <end position="206"/>
    </location>
</feature>
<dbReference type="Pfam" id="PF00028">
    <property type="entry name" value="Cadherin"/>
    <property type="match status" value="4"/>
</dbReference>
<dbReference type="PANTHER" id="PTHR24026">
    <property type="entry name" value="FAT ATYPICAL CADHERIN-RELATED"/>
    <property type="match status" value="1"/>
</dbReference>
<feature type="transmembrane region" description="Helical" evidence="8">
    <location>
        <begin position="498"/>
        <end position="522"/>
    </location>
</feature>
<dbReference type="InterPro" id="IPR002126">
    <property type="entry name" value="Cadherin-like_dom"/>
</dbReference>
<dbReference type="PROSITE" id="PS00232">
    <property type="entry name" value="CADHERIN_1"/>
    <property type="match status" value="1"/>
</dbReference>
<dbReference type="AlphaFoldDB" id="A0ABD2PWW9"/>
<dbReference type="InterPro" id="IPR020894">
    <property type="entry name" value="Cadherin_CS"/>
</dbReference>
<accession>A0ABD2PWW9</accession>
<comment type="subcellular location">
    <subcellularLocation>
        <location evidence="1">Membrane</location>
    </subcellularLocation>
</comment>
<sequence>MCYDKITARDRDSGEGGRVQCQLSEEGAEKQFLFREIESEGADSVSYELLTQAQLDRETRENIRLTVGCHDHGQLMRKSSEVSITVTLDDVNDSPPRFHSRNISATVTENATPDTVVIQLPYQDLDTGVRANTFSFADADNSSYRSFFKLDPSTGLVTTTNVIIDREKTPQFNIQVKVSDKDNALFYDTATLTITVLDQNDNDPVLMSNTDFYVKETARQKHDRVNLRDIVQIGQLHAHDADAGENGRVTFSLANPHIMGKNWLLSQDGLLKAIVTVKNRLDREEQDQLYVPILVSDRGSPISRTSTYTLTVYLEDINDNKPIFITPAESTETAGYSSKSIPKENLELLDGTEPGSVVYQVRAHDLDLHENGQINYELRNTAIFSGSQWISTPRLNKTVSLDSDYFSIDSTSGELIVKKKLSYLDKSLPKKLTILATDSGDPPLESIAFLYIRVLSSDDAAAAAVMPSNRANSKSDLLHSISDVEARDGSAVTWSTELIVGLGIGLILLMVGCILILTIVYFMH</sequence>
<dbReference type="EMBL" id="JBJKFK010003048">
    <property type="protein sequence ID" value="KAL3310326.1"/>
    <property type="molecule type" value="Genomic_DNA"/>
</dbReference>
<dbReference type="SUPFAM" id="SSF49313">
    <property type="entry name" value="Cadherin-like"/>
    <property type="match status" value="4"/>
</dbReference>
<evidence type="ECO:0000313" key="10">
    <source>
        <dbReference type="EMBL" id="KAL3310326.1"/>
    </source>
</evidence>
<feature type="domain" description="Cadherin" evidence="9">
    <location>
        <begin position="340"/>
        <end position="469"/>
    </location>
</feature>
<feature type="domain" description="Cadherin" evidence="9">
    <location>
        <begin position="6"/>
        <end position="98"/>
    </location>
</feature>
<keyword evidence="3" id="KW-0677">Repeat</keyword>
<evidence type="ECO:0000256" key="8">
    <source>
        <dbReference type="SAM" id="Phobius"/>
    </source>
</evidence>
<reference evidence="10 11" key="1">
    <citation type="submission" date="2024-11" db="EMBL/GenBank/DDBJ databases">
        <title>Adaptive evolution of stress response genes in parasites aligns with host niche diversity.</title>
        <authorList>
            <person name="Hahn C."/>
            <person name="Resl P."/>
        </authorList>
    </citation>
    <scope>NUCLEOTIDE SEQUENCE [LARGE SCALE GENOMIC DNA]</scope>
    <source>
        <strain evidence="10">EGGRZ-B1_66</strain>
        <tissue evidence="10">Body</tissue>
    </source>
</reference>
<evidence type="ECO:0000256" key="6">
    <source>
        <dbReference type="ARBA" id="ARBA00023136"/>
    </source>
</evidence>
<dbReference type="PROSITE" id="PS50268">
    <property type="entry name" value="CADHERIN_2"/>
    <property type="match status" value="4"/>
</dbReference>
<keyword evidence="11" id="KW-1185">Reference proteome</keyword>
<dbReference type="InterPro" id="IPR015919">
    <property type="entry name" value="Cadherin-like_sf"/>
</dbReference>
<keyword evidence="2 8" id="KW-0812">Transmembrane</keyword>
<evidence type="ECO:0000256" key="5">
    <source>
        <dbReference type="ARBA" id="ARBA00022989"/>
    </source>
</evidence>
<name>A0ABD2PWW9_9PLAT</name>
<dbReference type="PRINTS" id="PR00205">
    <property type="entry name" value="CADHERIN"/>
</dbReference>
<dbReference type="PANTHER" id="PTHR24026:SF133">
    <property type="entry name" value="CADHERIN-RELATED FAMILY MEMBER 2"/>
    <property type="match status" value="1"/>
</dbReference>
<evidence type="ECO:0000256" key="4">
    <source>
        <dbReference type="ARBA" id="ARBA00022837"/>
    </source>
</evidence>
<proteinExistence type="predicted"/>
<dbReference type="GO" id="GO:0005509">
    <property type="term" value="F:calcium ion binding"/>
    <property type="evidence" value="ECO:0007669"/>
    <property type="project" value="UniProtKB-UniRule"/>
</dbReference>
<dbReference type="Proteomes" id="UP001626550">
    <property type="component" value="Unassembled WGS sequence"/>
</dbReference>
<dbReference type="SMART" id="SM00112">
    <property type="entry name" value="CA"/>
    <property type="match status" value="4"/>
</dbReference>
<protein>
    <recommendedName>
        <fullName evidence="9">Cadherin domain-containing protein</fullName>
    </recommendedName>
</protein>
<evidence type="ECO:0000259" key="9">
    <source>
        <dbReference type="PROSITE" id="PS50268"/>
    </source>
</evidence>
<keyword evidence="6 8" id="KW-0472">Membrane</keyword>
<evidence type="ECO:0000256" key="1">
    <source>
        <dbReference type="ARBA" id="ARBA00004370"/>
    </source>
</evidence>